<gene>
    <name evidence="2" type="ORF">AVEN_236013_1</name>
</gene>
<proteinExistence type="predicted"/>
<reference evidence="2 3" key="1">
    <citation type="journal article" date="2019" name="Sci. Rep.">
        <title>Orb-weaving spider Araneus ventricosus genome elucidates the spidroin gene catalogue.</title>
        <authorList>
            <person name="Kono N."/>
            <person name="Nakamura H."/>
            <person name="Ohtoshi R."/>
            <person name="Moran D.A.P."/>
            <person name="Shinohara A."/>
            <person name="Yoshida Y."/>
            <person name="Fujiwara M."/>
            <person name="Mori M."/>
            <person name="Tomita M."/>
            <person name="Arakawa K."/>
        </authorList>
    </citation>
    <scope>NUCLEOTIDE SEQUENCE [LARGE SCALE GENOMIC DNA]</scope>
</reference>
<evidence type="ECO:0000256" key="1">
    <source>
        <dbReference type="SAM" id="MobiDB-lite"/>
    </source>
</evidence>
<dbReference type="EMBL" id="BGPR01007395">
    <property type="protein sequence ID" value="GBN26524.1"/>
    <property type="molecule type" value="Genomic_DNA"/>
</dbReference>
<feature type="region of interest" description="Disordered" evidence="1">
    <location>
        <begin position="56"/>
        <end position="79"/>
    </location>
</feature>
<accession>A0A4Y2MJC3</accession>
<protein>
    <submittedName>
        <fullName evidence="2">Uncharacterized protein</fullName>
    </submittedName>
</protein>
<dbReference type="AlphaFoldDB" id="A0A4Y2MJC3"/>
<organism evidence="2 3">
    <name type="scientific">Araneus ventricosus</name>
    <name type="common">Orbweaver spider</name>
    <name type="synonym">Epeira ventricosa</name>
    <dbReference type="NCBI Taxonomy" id="182803"/>
    <lineage>
        <taxon>Eukaryota</taxon>
        <taxon>Metazoa</taxon>
        <taxon>Ecdysozoa</taxon>
        <taxon>Arthropoda</taxon>
        <taxon>Chelicerata</taxon>
        <taxon>Arachnida</taxon>
        <taxon>Araneae</taxon>
        <taxon>Araneomorphae</taxon>
        <taxon>Entelegynae</taxon>
        <taxon>Araneoidea</taxon>
        <taxon>Araneidae</taxon>
        <taxon>Araneus</taxon>
    </lineage>
</organism>
<evidence type="ECO:0000313" key="2">
    <source>
        <dbReference type="EMBL" id="GBN26524.1"/>
    </source>
</evidence>
<name>A0A4Y2MJC3_ARAVE</name>
<evidence type="ECO:0000313" key="3">
    <source>
        <dbReference type="Proteomes" id="UP000499080"/>
    </source>
</evidence>
<comment type="caution">
    <text evidence="2">The sequence shown here is derived from an EMBL/GenBank/DDBJ whole genome shotgun (WGS) entry which is preliminary data.</text>
</comment>
<sequence length="129" mass="14440">MGHDNNYRSKKRKFAGNRYSNVRVKNDSQTVSENVVNNEYRKVTASSSKLEGYKQNCKNTSRRQEMKLKQPASDAATESMRTSANNIMLLKGAQKDTTSCGVSMDGTKVLSPSFSNDLKDVIDPVIKRN</sequence>
<dbReference type="Proteomes" id="UP000499080">
    <property type="component" value="Unassembled WGS sequence"/>
</dbReference>
<keyword evidence="3" id="KW-1185">Reference proteome</keyword>
<feature type="region of interest" description="Disordered" evidence="1">
    <location>
        <begin position="1"/>
        <end position="30"/>
    </location>
</feature>